<feature type="transmembrane region" description="Helical" evidence="6">
    <location>
        <begin position="329"/>
        <end position="351"/>
    </location>
</feature>
<feature type="transmembrane region" description="Helical" evidence="6">
    <location>
        <begin position="256"/>
        <end position="278"/>
    </location>
</feature>
<name>A0A6J7GCW2_9ZZZZ</name>
<feature type="transmembrane region" description="Helical" evidence="6">
    <location>
        <begin position="45"/>
        <end position="69"/>
    </location>
</feature>
<sequence length="498" mass="51038">MLCCILQVAHVLKSASELEVKRFSSAVSPPRVLPLSPVSSRSSNVILIAVALPLVVLSIDFSGIAVALPDIGRDLGVPASSTGWVINAFALGAAGPLLVSGRAADLYGRRRMLLIGVIVFSLGTLLAALAPVFGLLIFARVVQGFATALFMTASLSVVSTSFTGDRRAWGIGMWSAIGSTAAAAAPVIGGLLVATLGWRWFFALNLPVLLAALVMILRYVPESFGDKRPIDLVGALLATASVTFVIYGLQEAGMKGWLSTAVLGPIAFGAALFGAFVLQQRSSTQPLIAAAIVHARAYRPPVAVAFLANWGFGAINILMTFWLQDVRNLSAAMTGVVFLAYSVPFAIMGALTGRVVKFAGTRAPMVLGMFLIAASFVALTQLGASSSIGLVILAMGLSGIGQGLAYNVSTTAAMTAVPDEDAGVASGLLTSLRNVGVAAGVAVASLAISVPSSASTATQDQDFTAGLQRASWVIVVVSLAGMACAGVASSVIARSPQS</sequence>
<dbReference type="PANTHER" id="PTHR42718">
    <property type="entry name" value="MAJOR FACILITATOR SUPERFAMILY MULTIDRUG TRANSPORTER MFSC"/>
    <property type="match status" value="1"/>
</dbReference>
<keyword evidence="5 6" id="KW-0472">Membrane</keyword>
<dbReference type="GO" id="GO:0016020">
    <property type="term" value="C:membrane"/>
    <property type="evidence" value="ECO:0007669"/>
    <property type="project" value="UniProtKB-SubCell"/>
</dbReference>
<dbReference type="Gene3D" id="1.20.1250.20">
    <property type="entry name" value="MFS general substrate transporter like domains"/>
    <property type="match status" value="1"/>
</dbReference>
<proteinExistence type="predicted"/>
<keyword evidence="2" id="KW-0813">Transport</keyword>
<evidence type="ECO:0000256" key="3">
    <source>
        <dbReference type="ARBA" id="ARBA00022692"/>
    </source>
</evidence>
<feature type="transmembrane region" description="Helical" evidence="6">
    <location>
        <begin position="428"/>
        <end position="450"/>
    </location>
</feature>
<evidence type="ECO:0000256" key="4">
    <source>
        <dbReference type="ARBA" id="ARBA00022989"/>
    </source>
</evidence>
<evidence type="ECO:0000256" key="1">
    <source>
        <dbReference type="ARBA" id="ARBA00004141"/>
    </source>
</evidence>
<feature type="transmembrane region" description="Helical" evidence="6">
    <location>
        <begin position="470"/>
        <end position="493"/>
    </location>
</feature>
<evidence type="ECO:0000259" key="7">
    <source>
        <dbReference type="PROSITE" id="PS50850"/>
    </source>
</evidence>
<protein>
    <submittedName>
        <fullName evidence="8">Unannotated protein</fullName>
    </submittedName>
</protein>
<evidence type="ECO:0000256" key="6">
    <source>
        <dbReference type="SAM" id="Phobius"/>
    </source>
</evidence>
<feature type="transmembrane region" description="Helical" evidence="6">
    <location>
        <begin position="388"/>
        <end position="408"/>
    </location>
</feature>
<feature type="transmembrane region" description="Helical" evidence="6">
    <location>
        <begin position="363"/>
        <end position="382"/>
    </location>
</feature>
<evidence type="ECO:0000256" key="2">
    <source>
        <dbReference type="ARBA" id="ARBA00022448"/>
    </source>
</evidence>
<feature type="domain" description="Major facilitator superfamily (MFS) profile" evidence="7">
    <location>
        <begin position="46"/>
        <end position="498"/>
    </location>
</feature>
<feature type="transmembrane region" description="Helical" evidence="6">
    <location>
        <begin position="200"/>
        <end position="220"/>
    </location>
</feature>
<dbReference type="Gene3D" id="1.20.1720.10">
    <property type="entry name" value="Multidrug resistance protein D"/>
    <property type="match status" value="1"/>
</dbReference>
<feature type="transmembrane region" description="Helical" evidence="6">
    <location>
        <begin position="232"/>
        <end position="250"/>
    </location>
</feature>
<feature type="transmembrane region" description="Helical" evidence="6">
    <location>
        <begin position="302"/>
        <end position="323"/>
    </location>
</feature>
<dbReference type="InterPro" id="IPR011701">
    <property type="entry name" value="MFS"/>
</dbReference>
<feature type="transmembrane region" description="Helical" evidence="6">
    <location>
        <begin position="81"/>
        <end position="100"/>
    </location>
</feature>
<dbReference type="PROSITE" id="PS50850">
    <property type="entry name" value="MFS"/>
    <property type="match status" value="1"/>
</dbReference>
<evidence type="ECO:0000256" key="5">
    <source>
        <dbReference type="ARBA" id="ARBA00023136"/>
    </source>
</evidence>
<reference evidence="8" key="1">
    <citation type="submission" date="2020-05" db="EMBL/GenBank/DDBJ databases">
        <authorList>
            <person name="Chiriac C."/>
            <person name="Salcher M."/>
            <person name="Ghai R."/>
            <person name="Kavagutti S V."/>
        </authorList>
    </citation>
    <scope>NUCLEOTIDE SEQUENCE</scope>
</reference>
<dbReference type="GO" id="GO:0022857">
    <property type="term" value="F:transmembrane transporter activity"/>
    <property type="evidence" value="ECO:0007669"/>
    <property type="project" value="InterPro"/>
</dbReference>
<gene>
    <name evidence="8" type="ORF">UFOPK3519_01011</name>
</gene>
<dbReference type="PANTHER" id="PTHR42718:SF9">
    <property type="entry name" value="MAJOR FACILITATOR SUPERFAMILY MULTIDRUG TRANSPORTER MFSC"/>
    <property type="match status" value="1"/>
</dbReference>
<dbReference type="InterPro" id="IPR020846">
    <property type="entry name" value="MFS_dom"/>
</dbReference>
<keyword evidence="4 6" id="KW-1133">Transmembrane helix</keyword>
<dbReference type="Pfam" id="PF07690">
    <property type="entry name" value="MFS_1"/>
    <property type="match status" value="1"/>
</dbReference>
<feature type="transmembrane region" description="Helical" evidence="6">
    <location>
        <begin position="112"/>
        <end position="139"/>
    </location>
</feature>
<dbReference type="PROSITE" id="PS00216">
    <property type="entry name" value="SUGAR_TRANSPORT_1"/>
    <property type="match status" value="1"/>
</dbReference>
<keyword evidence="3 6" id="KW-0812">Transmembrane</keyword>
<dbReference type="SUPFAM" id="SSF103473">
    <property type="entry name" value="MFS general substrate transporter"/>
    <property type="match status" value="1"/>
</dbReference>
<dbReference type="AlphaFoldDB" id="A0A6J7GCW2"/>
<dbReference type="EMBL" id="CAFBMG010000072">
    <property type="protein sequence ID" value="CAB4904378.1"/>
    <property type="molecule type" value="Genomic_DNA"/>
</dbReference>
<dbReference type="CDD" id="cd17321">
    <property type="entry name" value="MFS_MMR_MDR_like"/>
    <property type="match status" value="1"/>
</dbReference>
<dbReference type="InterPro" id="IPR036259">
    <property type="entry name" value="MFS_trans_sf"/>
</dbReference>
<organism evidence="8">
    <name type="scientific">freshwater metagenome</name>
    <dbReference type="NCBI Taxonomy" id="449393"/>
    <lineage>
        <taxon>unclassified sequences</taxon>
        <taxon>metagenomes</taxon>
        <taxon>ecological metagenomes</taxon>
    </lineage>
</organism>
<comment type="subcellular location">
    <subcellularLocation>
        <location evidence="1">Membrane</location>
        <topology evidence="1">Multi-pass membrane protein</topology>
    </subcellularLocation>
</comment>
<evidence type="ECO:0000313" key="8">
    <source>
        <dbReference type="EMBL" id="CAB4904378.1"/>
    </source>
</evidence>
<feature type="transmembrane region" description="Helical" evidence="6">
    <location>
        <begin position="145"/>
        <end position="164"/>
    </location>
</feature>
<dbReference type="InterPro" id="IPR005829">
    <property type="entry name" value="Sugar_transporter_CS"/>
</dbReference>
<accession>A0A6J7GCW2</accession>
<feature type="transmembrane region" description="Helical" evidence="6">
    <location>
        <begin position="171"/>
        <end position="194"/>
    </location>
</feature>